<evidence type="ECO:0000313" key="10">
    <source>
        <dbReference type="EMBL" id="OHA47192.1"/>
    </source>
</evidence>
<keyword evidence="7 9" id="KW-0811">Translocation</keyword>
<organism evidence="10 11">
    <name type="scientific">Candidatus Terrybacteria bacterium RIFCSPHIGHO2_01_FULL_43_35</name>
    <dbReference type="NCBI Taxonomy" id="1802361"/>
    <lineage>
        <taxon>Bacteria</taxon>
        <taxon>Candidatus Terryibacteriota</taxon>
    </lineage>
</organism>
<dbReference type="GO" id="GO:0009306">
    <property type="term" value="P:protein secretion"/>
    <property type="evidence" value="ECO:0007669"/>
    <property type="project" value="UniProtKB-UniRule"/>
</dbReference>
<keyword evidence="4 9" id="KW-0812">Transmembrane</keyword>
<keyword evidence="5 9" id="KW-0653">Protein transport</keyword>
<comment type="similarity">
    <text evidence="2 9">Belongs to the SecG family.</text>
</comment>
<evidence type="ECO:0000256" key="3">
    <source>
        <dbReference type="ARBA" id="ARBA00022448"/>
    </source>
</evidence>
<dbReference type="GO" id="GO:0005886">
    <property type="term" value="C:plasma membrane"/>
    <property type="evidence" value="ECO:0007669"/>
    <property type="project" value="UniProtKB-SubCell"/>
</dbReference>
<name>A0A1G2PHY5_9BACT</name>
<evidence type="ECO:0000256" key="5">
    <source>
        <dbReference type="ARBA" id="ARBA00022927"/>
    </source>
</evidence>
<evidence type="ECO:0000256" key="9">
    <source>
        <dbReference type="RuleBase" id="RU365087"/>
    </source>
</evidence>
<evidence type="ECO:0000256" key="1">
    <source>
        <dbReference type="ARBA" id="ARBA00004141"/>
    </source>
</evidence>
<dbReference type="Proteomes" id="UP000178869">
    <property type="component" value="Unassembled WGS sequence"/>
</dbReference>
<evidence type="ECO:0000256" key="8">
    <source>
        <dbReference type="ARBA" id="ARBA00023136"/>
    </source>
</evidence>
<evidence type="ECO:0000256" key="2">
    <source>
        <dbReference type="ARBA" id="ARBA00008445"/>
    </source>
</evidence>
<keyword evidence="3 9" id="KW-0813">Transport</keyword>
<keyword evidence="6 9" id="KW-1133">Transmembrane helix</keyword>
<keyword evidence="8 9" id="KW-0472">Membrane</keyword>
<gene>
    <name evidence="10" type="ORF">A2828_04335</name>
</gene>
<dbReference type="InterPro" id="IPR004692">
    <property type="entry name" value="SecG"/>
</dbReference>
<evidence type="ECO:0000256" key="6">
    <source>
        <dbReference type="ARBA" id="ARBA00022989"/>
    </source>
</evidence>
<feature type="transmembrane region" description="Helical" evidence="9">
    <location>
        <begin position="52"/>
        <end position="75"/>
    </location>
</feature>
<evidence type="ECO:0000256" key="7">
    <source>
        <dbReference type="ARBA" id="ARBA00023010"/>
    </source>
</evidence>
<comment type="subcellular location">
    <subcellularLocation>
        <location evidence="9">Cell membrane</location>
        <topology evidence="9">Multi-pass membrane protein</topology>
    </subcellularLocation>
    <subcellularLocation>
        <location evidence="1">Membrane</location>
        <topology evidence="1">Multi-pass membrane protein</topology>
    </subcellularLocation>
</comment>
<dbReference type="AlphaFoldDB" id="A0A1G2PHY5"/>
<protein>
    <recommendedName>
        <fullName evidence="9">Protein-export membrane protein SecG</fullName>
    </recommendedName>
</protein>
<dbReference type="GO" id="GO:0015450">
    <property type="term" value="F:protein-transporting ATPase activity"/>
    <property type="evidence" value="ECO:0007669"/>
    <property type="project" value="UniProtKB-UniRule"/>
</dbReference>
<dbReference type="EMBL" id="MHSR01000007">
    <property type="protein sequence ID" value="OHA47192.1"/>
    <property type="molecule type" value="Genomic_DNA"/>
</dbReference>
<evidence type="ECO:0000256" key="4">
    <source>
        <dbReference type="ARBA" id="ARBA00022692"/>
    </source>
</evidence>
<evidence type="ECO:0000313" key="11">
    <source>
        <dbReference type="Proteomes" id="UP000178869"/>
    </source>
</evidence>
<keyword evidence="9" id="KW-1003">Cell membrane</keyword>
<reference evidence="10 11" key="1">
    <citation type="journal article" date="2016" name="Nat. Commun.">
        <title>Thousands of microbial genomes shed light on interconnected biogeochemical processes in an aquifer system.</title>
        <authorList>
            <person name="Anantharaman K."/>
            <person name="Brown C.T."/>
            <person name="Hug L.A."/>
            <person name="Sharon I."/>
            <person name="Castelle C.J."/>
            <person name="Probst A.J."/>
            <person name="Thomas B.C."/>
            <person name="Singh A."/>
            <person name="Wilkins M.J."/>
            <person name="Karaoz U."/>
            <person name="Brodie E.L."/>
            <person name="Williams K.H."/>
            <person name="Hubbard S.S."/>
            <person name="Banfield J.F."/>
        </authorList>
    </citation>
    <scope>NUCLEOTIDE SEQUENCE [LARGE SCALE GENOMIC DNA]</scope>
</reference>
<sequence>MPPLRFIIYPFIIVVSILLMVSILLQQRGTGLGSAFGGEGNVFASRRGVEKVLFMFSIVLTILLFSSAIISIFFVK</sequence>
<comment type="caution">
    <text evidence="10">The sequence shown here is derived from an EMBL/GenBank/DDBJ whole genome shotgun (WGS) entry which is preliminary data.</text>
</comment>
<accession>A0A1G2PHY5</accession>
<dbReference type="NCBIfam" id="TIGR00810">
    <property type="entry name" value="secG"/>
    <property type="match status" value="1"/>
</dbReference>
<proteinExistence type="inferred from homology"/>
<dbReference type="Pfam" id="PF03840">
    <property type="entry name" value="SecG"/>
    <property type="match status" value="1"/>
</dbReference>
<comment type="function">
    <text evidence="9">Involved in protein export. Participates in an early event of protein translocation.</text>
</comment>
<feature type="transmembrane region" description="Helical" evidence="9">
    <location>
        <begin position="6"/>
        <end position="25"/>
    </location>
</feature>